<accession>A0ABQ9XYI9</accession>
<protein>
    <submittedName>
        <fullName evidence="1">Uncharacterized protein</fullName>
    </submittedName>
</protein>
<gene>
    <name evidence="1" type="ORF">BLNAU_8386</name>
</gene>
<sequence>MNDQDVVNKLLYYMPQFKIDFLTDLSSKTAYLTVARTNAILAFLSVLDEREQLLLKNPVLRDPFSYEVTKNIFGPVYPNNFIRFTKQFFHQPATIPATFKQNHYLFVPTYYKLLETVETRDSEPDLSVLVPHPHTQVDLHILRNETLLTEYMTLYQEQIDDSQMEEKGPLQLRDTPQSRLSFPVTDWTIRNIENYARAEYVSCTSCSNQVYPHEALQCSRFHIICDDCLHGSILKQISFLQNDIFSDIEPPLFNVQMTCPCSKNGPCSGTFLPGDLQTRLFEYELKLLEDPSILKLFTFDTLKSGCCPLCFFPLTRLYGQKHSFICKTCKQCYFWKRRG</sequence>
<comment type="caution">
    <text evidence="1">The sequence shown here is derived from an EMBL/GenBank/DDBJ whole genome shotgun (WGS) entry which is preliminary data.</text>
</comment>
<evidence type="ECO:0000313" key="1">
    <source>
        <dbReference type="EMBL" id="KAK2956546.1"/>
    </source>
</evidence>
<dbReference type="Proteomes" id="UP001281761">
    <property type="component" value="Unassembled WGS sequence"/>
</dbReference>
<organism evidence="1 2">
    <name type="scientific">Blattamonas nauphoetae</name>
    <dbReference type="NCBI Taxonomy" id="2049346"/>
    <lineage>
        <taxon>Eukaryota</taxon>
        <taxon>Metamonada</taxon>
        <taxon>Preaxostyla</taxon>
        <taxon>Oxymonadida</taxon>
        <taxon>Blattamonas</taxon>
    </lineage>
</organism>
<dbReference type="EMBL" id="JARBJD010000054">
    <property type="protein sequence ID" value="KAK2956546.1"/>
    <property type="molecule type" value="Genomic_DNA"/>
</dbReference>
<keyword evidence="2" id="KW-1185">Reference proteome</keyword>
<evidence type="ECO:0000313" key="2">
    <source>
        <dbReference type="Proteomes" id="UP001281761"/>
    </source>
</evidence>
<reference evidence="1 2" key="1">
    <citation type="journal article" date="2022" name="bioRxiv">
        <title>Genomics of Preaxostyla Flagellates Illuminates Evolutionary Transitions and the Path Towards Mitochondrial Loss.</title>
        <authorList>
            <person name="Novak L.V.F."/>
            <person name="Treitli S.C."/>
            <person name="Pyrih J."/>
            <person name="Halakuc P."/>
            <person name="Pipaliya S.V."/>
            <person name="Vacek V."/>
            <person name="Brzon O."/>
            <person name="Soukal P."/>
            <person name="Eme L."/>
            <person name="Dacks J.B."/>
            <person name="Karnkowska A."/>
            <person name="Elias M."/>
            <person name="Hampl V."/>
        </authorList>
    </citation>
    <scope>NUCLEOTIDE SEQUENCE [LARGE SCALE GENOMIC DNA]</scope>
    <source>
        <strain evidence="1">NAU3</strain>
        <tissue evidence="1">Gut</tissue>
    </source>
</reference>
<proteinExistence type="predicted"/>
<name>A0ABQ9XYI9_9EUKA</name>